<feature type="domain" description="F-box" evidence="2">
    <location>
        <begin position="77"/>
        <end position="126"/>
    </location>
</feature>
<keyword evidence="1" id="KW-1133">Transmembrane helix</keyword>
<dbReference type="Pfam" id="PF00646">
    <property type="entry name" value="F-box"/>
    <property type="match status" value="1"/>
</dbReference>
<evidence type="ECO:0000313" key="4">
    <source>
        <dbReference type="Proteomes" id="UP000002037"/>
    </source>
</evidence>
<name>C5M906_CANTT</name>
<dbReference type="AlphaFoldDB" id="C5M906"/>
<keyword evidence="1" id="KW-0812">Transmembrane</keyword>
<dbReference type="Proteomes" id="UP000002037">
    <property type="component" value="Unassembled WGS sequence"/>
</dbReference>
<evidence type="ECO:0000256" key="1">
    <source>
        <dbReference type="SAM" id="Phobius"/>
    </source>
</evidence>
<dbReference type="KEGG" id="ctp:CTRG_02878"/>
<dbReference type="HOGENOM" id="CLU_553203_0_0_1"/>
<organism evidence="3 4">
    <name type="scientific">Candida tropicalis (strain ATCC MYA-3404 / T1)</name>
    <name type="common">Yeast</name>
    <dbReference type="NCBI Taxonomy" id="294747"/>
    <lineage>
        <taxon>Eukaryota</taxon>
        <taxon>Fungi</taxon>
        <taxon>Dikarya</taxon>
        <taxon>Ascomycota</taxon>
        <taxon>Saccharomycotina</taxon>
        <taxon>Pichiomycetes</taxon>
        <taxon>Debaryomycetaceae</taxon>
        <taxon>Candida/Lodderomyces clade</taxon>
        <taxon>Candida</taxon>
    </lineage>
</organism>
<evidence type="ECO:0000259" key="2">
    <source>
        <dbReference type="PROSITE" id="PS50181"/>
    </source>
</evidence>
<dbReference type="InterPro" id="IPR036047">
    <property type="entry name" value="F-box-like_dom_sf"/>
</dbReference>
<dbReference type="RefSeq" id="XP_002548581.1">
    <property type="nucleotide sequence ID" value="XM_002548535.1"/>
</dbReference>
<reference evidence="3 4" key="1">
    <citation type="journal article" date="2009" name="Nature">
        <title>Evolution of pathogenicity and sexual reproduction in eight Candida genomes.</title>
        <authorList>
            <person name="Butler G."/>
            <person name="Rasmussen M.D."/>
            <person name="Lin M.F."/>
            <person name="Santos M.A."/>
            <person name="Sakthikumar S."/>
            <person name="Munro C.A."/>
            <person name="Rheinbay E."/>
            <person name="Grabherr M."/>
            <person name="Forche A."/>
            <person name="Reedy J.L."/>
            <person name="Agrafioti I."/>
            <person name="Arnaud M.B."/>
            <person name="Bates S."/>
            <person name="Brown A.J."/>
            <person name="Brunke S."/>
            <person name="Costanzo M.C."/>
            <person name="Fitzpatrick D.A."/>
            <person name="de Groot P.W."/>
            <person name="Harris D."/>
            <person name="Hoyer L.L."/>
            <person name="Hube B."/>
            <person name="Klis F.M."/>
            <person name="Kodira C."/>
            <person name="Lennard N."/>
            <person name="Logue M.E."/>
            <person name="Martin R."/>
            <person name="Neiman A.M."/>
            <person name="Nikolaou E."/>
            <person name="Quail M.A."/>
            <person name="Quinn J."/>
            <person name="Santos M.C."/>
            <person name="Schmitzberger F.F."/>
            <person name="Sherlock G."/>
            <person name="Shah P."/>
            <person name="Silverstein K.A."/>
            <person name="Skrzypek M.S."/>
            <person name="Soll D."/>
            <person name="Staggs R."/>
            <person name="Stansfield I."/>
            <person name="Stumpf M.P."/>
            <person name="Sudbery P.E."/>
            <person name="Srikantha T."/>
            <person name="Zeng Q."/>
            <person name="Berman J."/>
            <person name="Berriman M."/>
            <person name="Heitman J."/>
            <person name="Gow N.A."/>
            <person name="Lorenz M.C."/>
            <person name="Birren B.W."/>
            <person name="Kellis M."/>
            <person name="Cuomo C.A."/>
        </authorList>
    </citation>
    <scope>NUCLEOTIDE SEQUENCE [LARGE SCALE GENOMIC DNA]</scope>
    <source>
        <strain evidence="4">ATCC MYA-3404 / T1</strain>
    </source>
</reference>
<evidence type="ECO:0000313" key="3">
    <source>
        <dbReference type="EMBL" id="EER34060.1"/>
    </source>
</evidence>
<dbReference type="EMBL" id="GG692397">
    <property type="protein sequence ID" value="EER34060.1"/>
    <property type="molecule type" value="Genomic_DNA"/>
</dbReference>
<dbReference type="PROSITE" id="PS50181">
    <property type="entry name" value="FBOX"/>
    <property type="match status" value="1"/>
</dbReference>
<protein>
    <recommendedName>
        <fullName evidence="2">F-box domain-containing protein</fullName>
    </recommendedName>
</protein>
<keyword evidence="4" id="KW-1185">Reference proteome</keyword>
<dbReference type="InterPro" id="IPR001810">
    <property type="entry name" value="F-box_dom"/>
</dbReference>
<feature type="transmembrane region" description="Helical" evidence="1">
    <location>
        <begin position="45"/>
        <end position="62"/>
    </location>
</feature>
<dbReference type="VEuPathDB" id="FungiDB:CTRG_02878"/>
<feature type="transmembrane region" description="Helical" evidence="1">
    <location>
        <begin position="12"/>
        <end position="39"/>
    </location>
</feature>
<dbReference type="GeneID" id="8300383"/>
<keyword evidence="1" id="KW-0472">Membrane</keyword>
<sequence length="457" mass="52551">MPGVILPTITGFIVTLVGTLVGAFSLVLFLVISLITLFIGAFKALEIDFIMLIFLVIYIIFIRGGEEAARKAINVVNDSILSLPDELIEEIIEYLNQSDRLKLSLLNMRFHNQVKRCLLNSVYVNNGGPKVLLTNEVESGFYRRHTIISQFQFDKLVESEDIRFVKRVVLYSDAITERILQRLLKYDINLSFEHVIENKLKYLTIMQRKRSPLWITPDFPVENSITQLTVTYNGETISNAALSKLKLNSLRALNITSDAFERRGRGNDFKPIVVKKLSFEFVDKQPSLSFISNTFDIDKIESLELKFKTRPIESEIVQLMSKLTSLKHFAIMSQNMRFDRIIEPLPRDSLETFYVNVMGRYDTFSATILLQILKHQLRSIQKLCWSNKRLNIRSKTYGLDDFERIYDVGAICRDSDIAEIKILVANGFSSFTDVISNDAYYKVYTEKDEGVVVKLIN</sequence>
<dbReference type="OrthoDB" id="4016968at2759"/>
<dbReference type="SUPFAM" id="SSF81383">
    <property type="entry name" value="F-box domain"/>
    <property type="match status" value="1"/>
</dbReference>
<dbReference type="eggNOG" id="ENOG502T63J">
    <property type="taxonomic scope" value="Eukaryota"/>
</dbReference>
<accession>C5M906</accession>
<gene>
    <name evidence="3" type="ORF">CTRG_02878</name>
</gene>
<proteinExistence type="predicted"/>